<reference evidence="2" key="1">
    <citation type="submission" date="2021-02" db="EMBL/GenBank/DDBJ databases">
        <title>First Annotated Genome of the Yellow-green Alga Tribonema minus.</title>
        <authorList>
            <person name="Mahan K.M."/>
        </authorList>
    </citation>
    <scope>NUCLEOTIDE SEQUENCE</scope>
    <source>
        <strain evidence="2">UTEX B ZZ1240</strain>
    </source>
</reference>
<feature type="region of interest" description="Disordered" evidence="1">
    <location>
        <begin position="75"/>
        <end position="216"/>
    </location>
</feature>
<dbReference type="EMBL" id="JAFCMP010000090">
    <property type="protein sequence ID" value="KAG5187241.1"/>
    <property type="molecule type" value="Genomic_DNA"/>
</dbReference>
<proteinExistence type="predicted"/>
<gene>
    <name evidence="2" type="ORF">JKP88DRAFT_307386</name>
</gene>
<keyword evidence="3" id="KW-1185">Reference proteome</keyword>
<feature type="compositionally biased region" description="Pro residues" evidence="1">
    <location>
        <begin position="151"/>
        <end position="167"/>
    </location>
</feature>
<feature type="compositionally biased region" description="Basic and acidic residues" evidence="1">
    <location>
        <begin position="75"/>
        <end position="92"/>
    </location>
</feature>
<feature type="compositionally biased region" description="Low complexity" evidence="1">
    <location>
        <begin position="132"/>
        <end position="142"/>
    </location>
</feature>
<evidence type="ECO:0000313" key="2">
    <source>
        <dbReference type="EMBL" id="KAG5187241.1"/>
    </source>
</evidence>
<dbReference type="AlphaFoldDB" id="A0A836CL05"/>
<name>A0A836CL05_9STRA</name>
<feature type="region of interest" description="Disordered" evidence="1">
    <location>
        <begin position="1"/>
        <end position="62"/>
    </location>
</feature>
<organism evidence="2 3">
    <name type="scientific">Tribonema minus</name>
    <dbReference type="NCBI Taxonomy" id="303371"/>
    <lineage>
        <taxon>Eukaryota</taxon>
        <taxon>Sar</taxon>
        <taxon>Stramenopiles</taxon>
        <taxon>Ochrophyta</taxon>
        <taxon>PX clade</taxon>
        <taxon>Xanthophyceae</taxon>
        <taxon>Tribonematales</taxon>
        <taxon>Tribonemataceae</taxon>
        <taxon>Tribonema</taxon>
    </lineage>
</organism>
<evidence type="ECO:0000256" key="1">
    <source>
        <dbReference type="SAM" id="MobiDB-lite"/>
    </source>
</evidence>
<feature type="compositionally biased region" description="Gly residues" evidence="1">
    <location>
        <begin position="193"/>
        <end position="203"/>
    </location>
</feature>
<sequence>MEQAQSQEGRDSGEDSTPPATPNRHESSVSPSVAPATFGQHTQNRHVQNAAAAGGLSRGKDKFRARYLSTLGIWTKDRAKAFSDRSSEEAVGRSRHGSSAHRAAAAAAGGPPAAAAADTGGRPPQPPPPLLPEETLQEPSLEALLLRGKPSTPPIPIARKQLPPPQPHDGRESGTEAETESLASSVETECSADGGGGSGGAAGGALPPRRPPPRRDVRRNYLSKVGIEASSPLPSRPSGAALPLLELDVREERLKDRQDQDLTFDDLVKVLGGLMGVGGGARDQAPRPGQPCEPCRRAHAAASVARTPPPPPCAHKRVRFSETVATVYIPVHRDYSNRVRASYWASAAEIREMVYRNMLEFDAEGYEWRNVAEEEDMYYSEETGEFIHPVFFDPGAQGGTGEPQEELMDASHALCGHGRPLWVQTRLQRRRDAVAGGSTACGTSTMDVTAGAAARGDVRL</sequence>
<dbReference type="OrthoDB" id="47760at2759"/>
<dbReference type="Proteomes" id="UP000664859">
    <property type="component" value="Unassembled WGS sequence"/>
</dbReference>
<feature type="compositionally biased region" description="Low complexity" evidence="1">
    <location>
        <begin position="100"/>
        <end position="117"/>
    </location>
</feature>
<evidence type="ECO:0000313" key="3">
    <source>
        <dbReference type="Proteomes" id="UP000664859"/>
    </source>
</evidence>
<comment type="caution">
    <text evidence="2">The sequence shown here is derived from an EMBL/GenBank/DDBJ whole genome shotgun (WGS) entry which is preliminary data.</text>
</comment>
<protein>
    <submittedName>
        <fullName evidence="2">Uncharacterized protein</fullName>
    </submittedName>
</protein>
<accession>A0A836CL05</accession>